<gene>
    <name evidence="1" type="ORF">GCM10025862_34210</name>
</gene>
<reference evidence="2" key="1">
    <citation type="journal article" date="2019" name="Int. J. Syst. Evol. Microbiol.">
        <title>The Global Catalogue of Microorganisms (GCM) 10K type strain sequencing project: providing services to taxonomists for standard genome sequencing and annotation.</title>
        <authorList>
            <consortium name="The Broad Institute Genomics Platform"/>
            <consortium name="The Broad Institute Genome Sequencing Center for Infectious Disease"/>
            <person name="Wu L."/>
            <person name="Ma J."/>
        </authorList>
    </citation>
    <scope>NUCLEOTIDE SEQUENCE [LARGE SCALE GENOMIC DNA]</scope>
    <source>
        <strain evidence="2">NBRC 105830</strain>
    </source>
</reference>
<evidence type="ECO:0000313" key="2">
    <source>
        <dbReference type="Proteomes" id="UP001157109"/>
    </source>
</evidence>
<sequence>MRLRSKAASAVRSRDRTIIVGALSASVMTSSEGSKVGTRSGFVVGSDPLATWLPVPVTPPGFSGSLGAGVGEGVGPGPDPVGAAGSPWLVPVGAGVCAGV</sequence>
<accession>A0ABQ6HSF2</accession>
<dbReference type="RefSeq" id="WP_284284880.1">
    <property type="nucleotide sequence ID" value="NZ_BSUJ01000001.1"/>
</dbReference>
<protein>
    <submittedName>
        <fullName evidence="1">Uncharacterized protein</fullName>
    </submittedName>
</protein>
<dbReference type="EMBL" id="BSUJ01000001">
    <property type="protein sequence ID" value="GMA21400.1"/>
    <property type="molecule type" value="Genomic_DNA"/>
</dbReference>
<dbReference type="Proteomes" id="UP001157109">
    <property type="component" value="Unassembled WGS sequence"/>
</dbReference>
<keyword evidence="2" id="KW-1185">Reference proteome</keyword>
<name>A0ABQ6HSF2_9MICO</name>
<evidence type="ECO:0000313" key="1">
    <source>
        <dbReference type="EMBL" id="GMA21400.1"/>
    </source>
</evidence>
<comment type="caution">
    <text evidence="1">The sequence shown here is derived from an EMBL/GenBank/DDBJ whole genome shotgun (WGS) entry which is preliminary data.</text>
</comment>
<proteinExistence type="predicted"/>
<organism evidence="1 2">
    <name type="scientific">Arsenicicoccus piscis</name>
    <dbReference type="NCBI Taxonomy" id="673954"/>
    <lineage>
        <taxon>Bacteria</taxon>
        <taxon>Bacillati</taxon>
        <taxon>Actinomycetota</taxon>
        <taxon>Actinomycetes</taxon>
        <taxon>Micrococcales</taxon>
        <taxon>Intrasporangiaceae</taxon>
        <taxon>Arsenicicoccus</taxon>
    </lineage>
</organism>